<dbReference type="EMBL" id="KV407469">
    <property type="protein sequence ID" value="KZF18837.1"/>
    <property type="molecule type" value="Genomic_DNA"/>
</dbReference>
<dbReference type="STRING" id="1328760.A0A164Z981"/>
<dbReference type="InterPro" id="IPR011009">
    <property type="entry name" value="Kinase-like_dom_sf"/>
</dbReference>
<dbReference type="RefSeq" id="XP_018184392.1">
    <property type="nucleotide sequence ID" value="XM_018333613.1"/>
</dbReference>
<dbReference type="GeneID" id="28898750"/>
<dbReference type="PANTHER" id="PTHR45646">
    <property type="entry name" value="SERINE/THREONINE-PROTEIN KINASE DOA-RELATED"/>
    <property type="match status" value="1"/>
</dbReference>
<dbReference type="Gene3D" id="3.30.200.20">
    <property type="entry name" value="Phosphorylase Kinase, domain 1"/>
    <property type="match status" value="1"/>
</dbReference>
<evidence type="ECO:0000259" key="6">
    <source>
        <dbReference type="PROSITE" id="PS50011"/>
    </source>
</evidence>
<keyword evidence="2" id="KW-0808">Transferase</keyword>
<evidence type="ECO:0000256" key="3">
    <source>
        <dbReference type="ARBA" id="ARBA00022741"/>
    </source>
</evidence>
<evidence type="ECO:0000313" key="8">
    <source>
        <dbReference type="Proteomes" id="UP000076632"/>
    </source>
</evidence>
<dbReference type="PROSITE" id="PS00108">
    <property type="entry name" value="PROTEIN_KINASE_ST"/>
    <property type="match status" value="1"/>
</dbReference>
<gene>
    <name evidence="7" type="ORF">L228DRAFT_251689</name>
</gene>
<dbReference type="SUPFAM" id="SSF56112">
    <property type="entry name" value="Protein kinase-like (PK-like)"/>
    <property type="match status" value="1"/>
</dbReference>
<keyword evidence="5" id="KW-0067">ATP-binding</keyword>
<dbReference type="Pfam" id="PF00069">
    <property type="entry name" value="Pkinase"/>
    <property type="match status" value="2"/>
</dbReference>
<proteinExistence type="predicted"/>
<organism evidence="7 8">
    <name type="scientific">Xylona heveae (strain CBS 132557 / TC161)</name>
    <dbReference type="NCBI Taxonomy" id="1328760"/>
    <lineage>
        <taxon>Eukaryota</taxon>
        <taxon>Fungi</taxon>
        <taxon>Dikarya</taxon>
        <taxon>Ascomycota</taxon>
        <taxon>Pezizomycotina</taxon>
        <taxon>Xylonomycetes</taxon>
        <taxon>Xylonales</taxon>
        <taxon>Xylonaceae</taxon>
        <taxon>Xylona</taxon>
    </lineage>
</organism>
<dbReference type="PANTHER" id="PTHR45646:SF11">
    <property type="entry name" value="SERINE_THREONINE-PROTEIN KINASE DOA"/>
    <property type="match status" value="1"/>
</dbReference>
<dbReference type="OrthoDB" id="5979581at2759"/>
<sequence length="377" mass="43298">MLHSSMLFSRKIEEESLSRFNALRYYPVHIGEQIHNRYTPAAKLGYGGYSTVWLCHDTLESSYKTLKVGTLRKENDKSPNEIMVSKYLKSKSLDHNGRYCVRRTCDYFEIEAPNGYHPCFVYEPLGNSLLEYVELQPEKVVNLPQVKWITTYLLHALDYLHQSGVVHTDVKLNNVLCTLPENGNEILQGLVDNESQNPSPRKVVDDGYTIYESKKLSYDNPLGFPILCDLGMGVYGKEKYTGVVQPIPYRAPEVILRMRWDSSIDIWNLGVLVWELLCGEFLFGHDNERDTLSTMISYLGPPPERFIDVSPVRSTYFDDRGSWNGFVIESIPLKERLEGTGDIDLFLDFLMSTLDWEPGRRKSAAQLLHHPWLSPDS</sequence>
<dbReference type="GO" id="GO:0005524">
    <property type="term" value="F:ATP binding"/>
    <property type="evidence" value="ECO:0007669"/>
    <property type="project" value="UniProtKB-KW"/>
</dbReference>
<keyword evidence="3" id="KW-0547">Nucleotide-binding</keyword>
<accession>A0A164Z981</accession>
<evidence type="ECO:0000256" key="5">
    <source>
        <dbReference type="ARBA" id="ARBA00022840"/>
    </source>
</evidence>
<dbReference type="InterPro" id="IPR051175">
    <property type="entry name" value="CLK_kinases"/>
</dbReference>
<dbReference type="Gene3D" id="1.10.510.10">
    <property type="entry name" value="Transferase(Phosphotransferase) domain 1"/>
    <property type="match status" value="1"/>
</dbReference>
<dbReference type="PROSITE" id="PS50011">
    <property type="entry name" value="PROTEIN_KINASE_DOM"/>
    <property type="match status" value="1"/>
</dbReference>
<evidence type="ECO:0000313" key="7">
    <source>
        <dbReference type="EMBL" id="KZF18837.1"/>
    </source>
</evidence>
<dbReference type="Proteomes" id="UP000076632">
    <property type="component" value="Unassembled WGS sequence"/>
</dbReference>
<dbReference type="GO" id="GO:0043484">
    <property type="term" value="P:regulation of RNA splicing"/>
    <property type="evidence" value="ECO:0007669"/>
    <property type="project" value="TreeGrafter"/>
</dbReference>
<evidence type="ECO:0000256" key="1">
    <source>
        <dbReference type="ARBA" id="ARBA00022527"/>
    </source>
</evidence>
<evidence type="ECO:0000256" key="4">
    <source>
        <dbReference type="ARBA" id="ARBA00022777"/>
    </source>
</evidence>
<keyword evidence="1" id="KW-0723">Serine/threonine-protein kinase</keyword>
<reference evidence="7 8" key="1">
    <citation type="journal article" date="2016" name="Fungal Biol.">
        <title>The genome of Xylona heveae provides a window into fungal endophytism.</title>
        <authorList>
            <person name="Gazis R."/>
            <person name="Kuo A."/>
            <person name="Riley R."/>
            <person name="LaButti K."/>
            <person name="Lipzen A."/>
            <person name="Lin J."/>
            <person name="Amirebrahimi M."/>
            <person name="Hesse C.N."/>
            <person name="Spatafora J.W."/>
            <person name="Henrissat B."/>
            <person name="Hainaut M."/>
            <person name="Grigoriev I.V."/>
            <person name="Hibbett D.S."/>
        </authorList>
    </citation>
    <scope>NUCLEOTIDE SEQUENCE [LARGE SCALE GENOMIC DNA]</scope>
    <source>
        <strain evidence="7 8">TC161</strain>
    </source>
</reference>
<dbReference type="GO" id="GO:0005634">
    <property type="term" value="C:nucleus"/>
    <property type="evidence" value="ECO:0007669"/>
    <property type="project" value="TreeGrafter"/>
</dbReference>
<name>A0A164Z981_XYLHT</name>
<keyword evidence="4 7" id="KW-0418">Kinase</keyword>
<dbReference type="OMA" id="ITWRPED"/>
<dbReference type="InterPro" id="IPR000719">
    <property type="entry name" value="Prot_kinase_dom"/>
</dbReference>
<dbReference type="SMART" id="SM00220">
    <property type="entry name" value="S_TKc"/>
    <property type="match status" value="1"/>
</dbReference>
<dbReference type="GO" id="GO:0004674">
    <property type="term" value="F:protein serine/threonine kinase activity"/>
    <property type="evidence" value="ECO:0007669"/>
    <property type="project" value="UniProtKB-KW"/>
</dbReference>
<feature type="domain" description="Protein kinase" evidence="6">
    <location>
        <begin position="38"/>
        <end position="373"/>
    </location>
</feature>
<protein>
    <submittedName>
        <fullName evidence="7">Kinase-like protein</fullName>
    </submittedName>
</protein>
<dbReference type="InterPro" id="IPR008271">
    <property type="entry name" value="Ser/Thr_kinase_AS"/>
</dbReference>
<keyword evidence="8" id="KW-1185">Reference proteome</keyword>
<evidence type="ECO:0000256" key="2">
    <source>
        <dbReference type="ARBA" id="ARBA00022679"/>
    </source>
</evidence>
<dbReference type="AlphaFoldDB" id="A0A164Z981"/>
<dbReference type="InParanoid" id="A0A164Z981"/>